<gene>
    <name evidence="2" type="ORF">AMS69_01440</name>
</gene>
<comment type="caution">
    <text evidence="2">The sequence shown here is derived from an EMBL/GenBank/DDBJ whole genome shotgun (WGS) entry which is preliminary data.</text>
</comment>
<organism evidence="2 3">
    <name type="scientific">Haloarcula rubripromontorii</name>
    <dbReference type="NCBI Taxonomy" id="1705562"/>
    <lineage>
        <taxon>Archaea</taxon>
        <taxon>Methanobacteriati</taxon>
        <taxon>Methanobacteriota</taxon>
        <taxon>Stenosarchaea group</taxon>
        <taxon>Halobacteria</taxon>
        <taxon>Halobacteriales</taxon>
        <taxon>Haloarculaceae</taxon>
        <taxon>Haloarcula</taxon>
    </lineage>
</organism>
<feature type="transmembrane region" description="Helical" evidence="1">
    <location>
        <begin position="55"/>
        <end position="79"/>
    </location>
</feature>
<keyword evidence="1" id="KW-0472">Membrane</keyword>
<dbReference type="AlphaFoldDB" id="A0A0N0BPW8"/>
<accession>A0A0N0BPW8</accession>
<evidence type="ECO:0000313" key="2">
    <source>
        <dbReference type="EMBL" id="KOX94554.1"/>
    </source>
</evidence>
<evidence type="ECO:0000256" key="1">
    <source>
        <dbReference type="SAM" id="Phobius"/>
    </source>
</evidence>
<feature type="transmembrane region" description="Helical" evidence="1">
    <location>
        <begin position="217"/>
        <end position="242"/>
    </location>
</feature>
<reference evidence="2 3" key="1">
    <citation type="submission" date="2015-08" db="EMBL/GenBank/DDBJ databases">
        <title>Genomes of Isolates from Cabo Rojo, PR.</title>
        <authorList>
            <person name="Sanchez-Nieves R.L."/>
            <person name="Montalvo-Rodriguez R."/>
        </authorList>
    </citation>
    <scope>NUCLEOTIDE SEQUENCE [LARGE SCALE GENOMIC DNA]</scope>
    <source>
        <strain evidence="2 3">SL3</strain>
    </source>
</reference>
<sequence length="249" mass="26395">MSTGSHGVVGGIRIDLNRLHETWMELVYPRQRNANDTVLGTWTPDSSIGLALYHLWSALGVPVIALVYPLVLCGVVLRYQTRRIDGTATRLGVVGVVLLSVLAWGGLAALARLEPGSINLVSGGFTAVAVAGGVATLSAALAVTFRRVGGRGTTVALAYPFAMTAIFLPPVVAALYSTTVASVVIPASDSLSRWFLYEVLAAVGVAEFFIENFDREGIAYVIIWLGISIPLGWVLGVLVTLADFVRPTE</sequence>
<evidence type="ECO:0000313" key="3">
    <source>
        <dbReference type="Proteomes" id="UP000037729"/>
    </source>
</evidence>
<keyword evidence="3" id="KW-1185">Reference proteome</keyword>
<protein>
    <submittedName>
        <fullName evidence="2">Uncharacterized protein</fullName>
    </submittedName>
</protein>
<feature type="transmembrane region" description="Helical" evidence="1">
    <location>
        <begin position="123"/>
        <end position="145"/>
    </location>
</feature>
<proteinExistence type="predicted"/>
<keyword evidence="1" id="KW-0812">Transmembrane</keyword>
<dbReference type="EMBL" id="LIUF01000001">
    <property type="protein sequence ID" value="KOX94554.1"/>
    <property type="molecule type" value="Genomic_DNA"/>
</dbReference>
<feature type="transmembrane region" description="Helical" evidence="1">
    <location>
        <begin position="157"/>
        <end position="185"/>
    </location>
</feature>
<dbReference type="OrthoDB" id="156475at2157"/>
<name>A0A0N0BPW8_9EURY</name>
<feature type="transmembrane region" description="Helical" evidence="1">
    <location>
        <begin position="91"/>
        <end position="111"/>
    </location>
</feature>
<dbReference type="Proteomes" id="UP000037729">
    <property type="component" value="Unassembled WGS sequence"/>
</dbReference>
<dbReference type="PATRIC" id="fig|1705562.3.peg.1227"/>
<feature type="transmembrane region" description="Helical" evidence="1">
    <location>
        <begin position="191"/>
        <end position="210"/>
    </location>
</feature>
<dbReference type="RefSeq" id="WP_053966323.1">
    <property type="nucleotide sequence ID" value="NZ_LIUF01000001.1"/>
</dbReference>
<keyword evidence="1" id="KW-1133">Transmembrane helix</keyword>